<sequence length="77" mass="8616">MSIGLIWLSIGFLLTPLVGHETDQAKVSCRQVEVICRHMKAICRQLLVELLYLGSGSMIPVNRWVLSVDSCGLNFQK</sequence>
<proteinExistence type="predicted"/>
<keyword evidence="3" id="KW-1185">Reference proteome</keyword>
<feature type="chain" id="PRO_5032309449" evidence="1">
    <location>
        <begin position="20"/>
        <end position="77"/>
    </location>
</feature>
<keyword evidence="1" id="KW-0732">Signal</keyword>
<dbReference type="AlphaFoldDB" id="A0A843UNI7"/>
<evidence type="ECO:0000256" key="1">
    <source>
        <dbReference type="SAM" id="SignalP"/>
    </source>
</evidence>
<feature type="signal peptide" evidence="1">
    <location>
        <begin position="1"/>
        <end position="19"/>
    </location>
</feature>
<organism evidence="2 3">
    <name type="scientific">Colocasia esculenta</name>
    <name type="common">Wild taro</name>
    <name type="synonym">Arum esculentum</name>
    <dbReference type="NCBI Taxonomy" id="4460"/>
    <lineage>
        <taxon>Eukaryota</taxon>
        <taxon>Viridiplantae</taxon>
        <taxon>Streptophyta</taxon>
        <taxon>Embryophyta</taxon>
        <taxon>Tracheophyta</taxon>
        <taxon>Spermatophyta</taxon>
        <taxon>Magnoliopsida</taxon>
        <taxon>Liliopsida</taxon>
        <taxon>Araceae</taxon>
        <taxon>Aroideae</taxon>
        <taxon>Colocasieae</taxon>
        <taxon>Colocasia</taxon>
    </lineage>
</organism>
<reference evidence="2" key="1">
    <citation type="submission" date="2017-07" db="EMBL/GenBank/DDBJ databases">
        <title>Taro Niue Genome Assembly and Annotation.</title>
        <authorList>
            <person name="Atibalentja N."/>
            <person name="Keating K."/>
            <person name="Fields C.J."/>
        </authorList>
    </citation>
    <scope>NUCLEOTIDE SEQUENCE</scope>
    <source>
        <strain evidence="2">Niue_2</strain>
        <tissue evidence="2">Leaf</tissue>
    </source>
</reference>
<dbReference type="Proteomes" id="UP000652761">
    <property type="component" value="Unassembled WGS sequence"/>
</dbReference>
<comment type="caution">
    <text evidence="2">The sequence shown here is derived from an EMBL/GenBank/DDBJ whole genome shotgun (WGS) entry which is preliminary data.</text>
</comment>
<accession>A0A843UNI7</accession>
<dbReference type="EMBL" id="NMUH01000721">
    <property type="protein sequence ID" value="MQL83836.1"/>
    <property type="molecule type" value="Genomic_DNA"/>
</dbReference>
<protein>
    <submittedName>
        <fullName evidence="2">Uncharacterized protein</fullName>
    </submittedName>
</protein>
<name>A0A843UNI7_COLES</name>
<evidence type="ECO:0000313" key="2">
    <source>
        <dbReference type="EMBL" id="MQL83836.1"/>
    </source>
</evidence>
<evidence type="ECO:0000313" key="3">
    <source>
        <dbReference type="Proteomes" id="UP000652761"/>
    </source>
</evidence>
<gene>
    <name evidence="2" type="ORF">Taro_016328</name>
</gene>